<reference evidence="1" key="1">
    <citation type="submission" date="2020-09" db="EMBL/GenBank/DDBJ databases">
        <title>Genome seq and assembly of Devosia sp.</title>
        <authorList>
            <person name="Chhetri G."/>
        </authorList>
    </citation>
    <scope>NUCLEOTIDE SEQUENCE</scope>
    <source>
        <strain evidence="1">PTR5</strain>
    </source>
</reference>
<dbReference type="Proteomes" id="UP000654108">
    <property type="component" value="Unassembled WGS sequence"/>
</dbReference>
<organism evidence="1 2">
    <name type="scientific">Devosia oryzisoli</name>
    <dbReference type="NCBI Taxonomy" id="2774138"/>
    <lineage>
        <taxon>Bacteria</taxon>
        <taxon>Pseudomonadati</taxon>
        <taxon>Pseudomonadota</taxon>
        <taxon>Alphaproteobacteria</taxon>
        <taxon>Hyphomicrobiales</taxon>
        <taxon>Devosiaceae</taxon>
        <taxon>Devosia</taxon>
    </lineage>
</organism>
<accession>A0A927FW55</accession>
<name>A0A927FW55_9HYPH</name>
<dbReference type="EMBL" id="JACYFU010000002">
    <property type="protein sequence ID" value="MBD8065963.1"/>
    <property type="molecule type" value="Genomic_DNA"/>
</dbReference>
<comment type="caution">
    <text evidence="1">The sequence shown here is derived from an EMBL/GenBank/DDBJ whole genome shotgun (WGS) entry which is preliminary data.</text>
</comment>
<dbReference type="PANTHER" id="PTHR39337">
    <property type="entry name" value="BLR5642 PROTEIN"/>
    <property type="match status" value="1"/>
</dbReference>
<proteinExistence type="predicted"/>
<dbReference type="AlphaFoldDB" id="A0A927FW55"/>
<evidence type="ECO:0000313" key="2">
    <source>
        <dbReference type="Proteomes" id="UP000654108"/>
    </source>
</evidence>
<evidence type="ECO:0008006" key="3">
    <source>
        <dbReference type="Google" id="ProtNLM"/>
    </source>
</evidence>
<gene>
    <name evidence="1" type="ORF">IC608_10805</name>
</gene>
<sequence length="58" mass="6351">MCAEAVWWRCHRRIIADHLLARGFAVFHIMGQDNVPLATLTPGAACRDGKVTYPAADG</sequence>
<keyword evidence="2" id="KW-1185">Reference proteome</keyword>
<dbReference type="PANTHER" id="PTHR39337:SF1">
    <property type="entry name" value="BLR5642 PROTEIN"/>
    <property type="match status" value="1"/>
</dbReference>
<protein>
    <recommendedName>
        <fullName evidence="3">DUF488 domain-containing protein</fullName>
    </recommendedName>
</protein>
<evidence type="ECO:0000313" key="1">
    <source>
        <dbReference type="EMBL" id="MBD8065963.1"/>
    </source>
</evidence>